<reference evidence="1 2" key="1">
    <citation type="journal article" date="2023" name="Mol. Biol. Evol.">
        <title>Genomics of Secondarily Temperate Adaptation in the Only Non-Antarctic Icefish.</title>
        <authorList>
            <person name="Rivera-Colon A.G."/>
            <person name="Rayamajhi N."/>
            <person name="Minhas B.F."/>
            <person name="Madrigal G."/>
            <person name="Bilyk K.T."/>
            <person name="Yoon V."/>
            <person name="Hune M."/>
            <person name="Gregory S."/>
            <person name="Cheng C.H.C."/>
            <person name="Catchen J.M."/>
        </authorList>
    </citation>
    <scope>NUCLEOTIDE SEQUENCE [LARGE SCALE GENOMIC DNA]</scope>
    <source>
        <strain evidence="1">JC2023a</strain>
    </source>
</reference>
<comment type="caution">
    <text evidence="1">The sequence shown here is derived from an EMBL/GenBank/DDBJ whole genome shotgun (WGS) entry which is preliminary data.</text>
</comment>
<protein>
    <submittedName>
        <fullName evidence="1">Uncharacterized protein</fullName>
    </submittedName>
</protein>
<evidence type="ECO:0000313" key="1">
    <source>
        <dbReference type="EMBL" id="KAK5909298.1"/>
    </source>
</evidence>
<gene>
    <name evidence="1" type="ORF">CesoFtcFv8_003242</name>
</gene>
<evidence type="ECO:0000313" key="2">
    <source>
        <dbReference type="Proteomes" id="UP001335648"/>
    </source>
</evidence>
<name>A0AAN8CXY2_9TELE</name>
<organism evidence="1 2">
    <name type="scientific">Champsocephalus esox</name>
    <name type="common">pike icefish</name>
    <dbReference type="NCBI Taxonomy" id="159716"/>
    <lineage>
        <taxon>Eukaryota</taxon>
        <taxon>Metazoa</taxon>
        <taxon>Chordata</taxon>
        <taxon>Craniata</taxon>
        <taxon>Vertebrata</taxon>
        <taxon>Euteleostomi</taxon>
        <taxon>Actinopterygii</taxon>
        <taxon>Neopterygii</taxon>
        <taxon>Teleostei</taxon>
        <taxon>Neoteleostei</taxon>
        <taxon>Acanthomorphata</taxon>
        <taxon>Eupercaria</taxon>
        <taxon>Perciformes</taxon>
        <taxon>Notothenioidei</taxon>
        <taxon>Channichthyidae</taxon>
        <taxon>Champsocephalus</taxon>
    </lineage>
</organism>
<sequence length="75" mass="8389">MGGIHILTSHQRAVDQEKCFGLVGGGGGKLALMLRGISIRFLLPPLGREEDQTLLHLQACRGRRRRRRGVKREQS</sequence>
<proteinExistence type="predicted"/>
<keyword evidence="2" id="KW-1185">Reference proteome</keyword>
<dbReference type="Proteomes" id="UP001335648">
    <property type="component" value="Unassembled WGS sequence"/>
</dbReference>
<dbReference type="EMBL" id="JAULUE010002048">
    <property type="protein sequence ID" value="KAK5909298.1"/>
    <property type="molecule type" value="Genomic_DNA"/>
</dbReference>
<dbReference type="AlphaFoldDB" id="A0AAN8CXY2"/>
<accession>A0AAN8CXY2</accession>